<name>A0A086ZQF7_9BIFI</name>
<comment type="caution">
    <text evidence="2">The sequence shown here is derived from an EMBL/GenBank/DDBJ whole genome shotgun (WGS) entry which is preliminary data.</text>
</comment>
<keyword evidence="3" id="KW-1185">Reference proteome</keyword>
<dbReference type="RefSeq" id="WP_026503360.1">
    <property type="nucleotide sequence ID" value="NZ_JGYQ01000006.1"/>
</dbReference>
<dbReference type="Proteomes" id="UP000029093">
    <property type="component" value="Unassembled WGS sequence"/>
</dbReference>
<dbReference type="AlphaFoldDB" id="A0A086ZQF7"/>
<dbReference type="Gene3D" id="3.30.70.100">
    <property type="match status" value="1"/>
</dbReference>
<organism evidence="2 3">
    <name type="scientific">Bifidobacterium boum</name>
    <dbReference type="NCBI Taxonomy" id="78343"/>
    <lineage>
        <taxon>Bacteria</taxon>
        <taxon>Bacillati</taxon>
        <taxon>Actinomycetota</taxon>
        <taxon>Actinomycetes</taxon>
        <taxon>Bifidobacteriales</taxon>
        <taxon>Bifidobacteriaceae</taxon>
        <taxon>Bifidobacterium</taxon>
    </lineage>
</organism>
<feature type="domain" description="HMA" evidence="1">
    <location>
        <begin position="2"/>
        <end position="70"/>
    </location>
</feature>
<proteinExistence type="predicted"/>
<dbReference type="Pfam" id="PF00403">
    <property type="entry name" value="HMA"/>
    <property type="match status" value="1"/>
</dbReference>
<dbReference type="SUPFAM" id="SSF55008">
    <property type="entry name" value="HMA, heavy metal-associated domain"/>
    <property type="match status" value="1"/>
</dbReference>
<dbReference type="InterPro" id="IPR036163">
    <property type="entry name" value="HMA_dom_sf"/>
</dbReference>
<dbReference type="InterPro" id="IPR006121">
    <property type="entry name" value="HMA_dom"/>
</dbReference>
<evidence type="ECO:0000259" key="1">
    <source>
        <dbReference type="PROSITE" id="PS50846"/>
    </source>
</evidence>
<evidence type="ECO:0000313" key="3">
    <source>
        <dbReference type="Proteomes" id="UP000029093"/>
    </source>
</evidence>
<dbReference type="EMBL" id="JGYQ01000006">
    <property type="protein sequence ID" value="KFI48757.1"/>
    <property type="molecule type" value="Genomic_DNA"/>
</dbReference>
<dbReference type="CDD" id="cd00371">
    <property type="entry name" value="HMA"/>
    <property type="match status" value="1"/>
</dbReference>
<protein>
    <submittedName>
        <fullName evidence="2">Copper chaperone</fullName>
    </submittedName>
</protein>
<dbReference type="GeneID" id="303203426"/>
<dbReference type="GO" id="GO:0046872">
    <property type="term" value="F:metal ion binding"/>
    <property type="evidence" value="ECO:0007669"/>
    <property type="project" value="InterPro"/>
</dbReference>
<evidence type="ECO:0000313" key="2">
    <source>
        <dbReference type="EMBL" id="KFI48757.1"/>
    </source>
</evidence>
<reference evidence="2 3" key="1">
    <citation type="submission" date="2014-03" db="EMBL/GenBank/DDBJ databases">
        <title>Genomics of Bifidobacteria.</title>
        <authorList>
            <person name="Ventura M."/>
            <person name="Milani C."/>
            <person name="Lugli G.A."/>
        </authorList>
    </citation>
    <scope>NUCLEOTIDE SEQUENCE [LARGE SCALE GENOMIC DNA]</scope>
    <source>
        <strain evidence="2 3">LMG 10736</strain>
    </source>
</reference>
<accession>A0A086ZQF7</accession>
<sequence>MNTATLKLDTLTCPSCMLKIEAAARNVPGVDQDTVRVSFANSKVTFRFDEDLTDAQTVANAIEKIGYPVLSTRTAVQR</sequence>
<dbReference type="OrthoDB" id="8687281at2"/>
<dbReference type="PROSITE" id="PS50846">
    <property type="entry name" value="HMA_2"/>
    <property type="match status" value="1"/>
</dbReference>
<gene>
    <name evidence="2" type="ORF">BBOU_0218</name>
</gene>